<protein>
    <submittedName>
        <fullName evidence="1">Uncharacterized protein</fullName>
    </submittedName>
</protein>
<evidence type="ECO:0000313" key="2">
    <source>
        <dbReference type="Proteomes" id="UP001732700"/>
    </source>
</evidence>
<reference evidence="1" key="1">
    <citation type="submission" date="2021-05" db="EMBL/GenBank/DDBJ databases">
        <authorList>
            <person name="Scholz U."/>
            <person name="Mascher M."/>
            <person name="Fiebig A."/>
        </authorList>
    </citation>
    <scope>NUCLEOTIDE SEQUENCE [LARGE SCALE GENOMIC DNA]</scope>
</reference>
<evidence type="ECO:0000313" key="1">
    <source>
        <dbReference type="EnsemblPlants" id="AVESA.00010b.r2.2DG0392050.1.CDS"/>
    </source>
</evidence>
<reference evidence="1" key="2">
    <citation type="submission" date="2025-09" db="UniProtKB">
        <authorList>
            <consortium name="EnsemblPlants"/>
        </authorList>
    </citation>
    <scope>IDENTIFICATION</scope>
</reference>
<keyword evidence="2" id="KW-1185">Reference proteome</keyword>
<proteinExistence type="predicted"/>
<dbReference type="Proteomes" id="UP001732700">
    <property type="component" value="Chromosome 2D"/>
</dbReference>
<dbReference type="EnsemblPlants" id="AVESA.00010b.r2.2DG0392050.1">
    <property type="protein sequence ID" value="AVESA.00010b.r2.2DG0392050.1.CDS"/>
    <property type="gene ID" value="AVESA.00010b.r2.2DG0392050"/>
</dbReference>
<sequence>MPGTWVDTSDPPPVMVGDSLYCFLLGDSHGILEFNLGSRSPRLLPLADEEITSRAELRDMLLMMAEGGGLGLLLLSVFTVQLWKRETNCEGVASWVLGRSIALDKLLSLDSKLESPYILGFDEGNNSVFLWTSIGTFTVQLESLQLKKLCKSKSWYKYFPLNGVYTADKGIGGGHDGPELLQNA</sequence>
<organism evidence="1 2">
    <name type="scientific">Avena sativa</name>
    <name type="common">Oat</name>
    <dbReference type="NCBI Taxonomy" id="4498"/>
    <lineage>
        <taxon>Eukaryota</taxon>
        <taxon>Viridiplantae</taxon>
        <taxon>Streptophyta</taxon>
        <taxon>Embryophyta</taxon>
        <taxon>Tracheophyta</taxon>
        <taxon>Spermatophyta</taxon>
        <taxon>Magnoliopsida</taxon>
        <taxon>Liliopsida</taxon>
        <taxon>Poales</taxon>
        <taxon>Poaceae</taxon>
        <taxon>BOP clade</taxon>
        <taxon>Pooideae</taxon>
        <taxon>Poodae</taxon>
        <taxon>Poeae</taxon>
        <taxon>Poeae Chloroplast Group 1 (Aveneae type)</taxon>
        <taxon>Aveninae</taxon>
        <taxon>Avena</taxon>
    </lineage>
</organism>
<accession>A0ACD5V734</accession>
<name>A0ACD5V734_AVESA</name>